<proteinExistence type="predicted"/>
<feature type="compositionally biased region" description="Basic and acidic residues" evidence="1">
    <location>
        <begin position="60"/>
        <end position="72"/>
    </location>
</feature>
<reference evidence="2" key="1">
    <citation type="submission" date="2020-09" db="EMBL/GenBank/DDBJ databases">
        <title>Genome-Enabled Discovery of Anthraquinone Biosynthesis in Senna tora.</title>
        <authorList>
            <person name="Kang S.-H."/>
            <person name="Pandey R.P."/>
            <person name="Lee C.-M."/>
            <person name="Sim J.-S."/>
            <person name="Jeong J.-T."/>
            <person name="Choi B.-S."/>
            <person name="Jung M."/>
            <person name="Ginzburg D."/>
            <person name="Zhao K."/>
            <person name="Won S.Y."/>
            <person name="Oh T.-J."/>
            <person name="Yu Y."/>
            <person name="Kim N.-H."/>
            <person name="Lee O.R."/>
            <person name="Lee T.-H."/>
            <person name="Bashyal P."/>
            <person name="Kim T.-S."/>
            <person name="Lee W.-H."/>
            <person name="Kawkins C."/>
            <person name="Kim C.-K."/>
            <person name="Kim J.S."/>
            <person name="Ahn B.O."/>
            <person name="Rhee S.Y."/>
            <person name="Sohng J.K."/>
        </authorList>
    </citation>
    <scope>NUCLEOTIDE SEQUENCE</scope>
    <source>
        <tissue evidence="2">Leaf</tissue>
    </source>
</reference>
<evidence type="ECO:0000313" key="3">
    <source>
        <dbReference type="Proteomes" id="UP000634136"/>
    </source>
</evidence>
<organism evidence="2 3">
    <name type="scientific">Senna tora</name>
    <dbReference type="NCBI Taxonomy" id="362788"/>
    <lineage>
        <taxon>Eukaryota</taxon>
        <taxon>Viridiplantae</taxon>
        <taxon>Streptophyta</taxon>
        <taxon>Embryophyta</taxon>
        <taxon>Tracheophyta</taxon>
        <taxon>Spermatophyta</taxon>
        <taxon>Magnoliopsida</taxon>
        <taxon>eudicotyledons</taxon>
        <taxon>Gunneridae</taxon>
        <taxon>Pentapetalae</taxon>
        <taxon>rosids</taxon>
        <taxon>fabids</taxon>
        <taxon>Fabales</taxon>
        <taxon>Fabaceae</taxon>
        <taxon>Caesalpinioideae</taxon>
        <taxon>Cassia clade</taxon>
        <taxon>Senna</taxon>
    </lineage>
</organism>
<feature type="region of interest" description="Disordered" evidence="1">
    <location>
        <begin position="60"/>
        <end position="81"/>
    </location>
</feature>
<dbReference type="Proteomes" id="UP000634136">
    <property type="component" value="Unassembled WGS sequence"/>
</dbReference>
<dbReference type="EMBL" id="JAAIUW010000006">
    <property type="protein sequence ID" value="KAF7828247.1"/>
    <property type="molecule type" value="Genomic_DNA"/>
</dbReference>
<sequence>MLTNCHGNDLPCAVRSQLYDRLNPYSRLFLSCSGMLNGLSRAECLERLILERESEERQFSRAKPEAKHEKEVITLQEGGKG</sequence>
<keyword evidence="3" id="KW-1185">Reference proteome</keyword>
<comment type="caution">
    <text evidence="2">The sequence shown here is derived from an EMBL/GenBank/DDBJ whole genome shotgun (WGS) entry which is preliminary data.</text>
</comment>
<name>A0A834WMB4_9FABA</name>
<accession>A0A834WMB4</accession>
<dbReference type="AlphaFoldDB" id="A0A834WMB4"/>
<gene>
    <name evidence="2" type="ORF">G2W53_019411</name>
</gene>
<evidence type="ECO:0000256" key="1">
    <source>
        <dbReference type="SAM" id="MobiDB-lite"/>
    </source>
</evidence>
<protein>
    <submittedName>
        <fullName evidence="2">Uncharacterized protein</fullName>
    </submittedName>
</protein>
<evidence type="ECO:0000313" key="2">
    <source>
        <dbReference type="EMBL" id="KAF7828247.1"/>
    </source>
</evidence>